<comment type="similarity">
    <text evidence="1">Belongs to the NPR2 family.</text>
</comment>
<evidence type="ECO:0008006" key="4">
    <source>
        <dbReference type="Google" id="ProtNLM"/>
    </source>
</evidence>
<gene>
    <name evidence="2" type="ORF">RN001_014108</name>
</gene>
<evidence type="ECO:0000256" key="1">
    <source>
        <dbReference type="ARBA" id="ARBA00008433"/>
    </source>
</evidence>
<proteinExistence type="inferred from homology"/>
<accession>A0AAN7P3P7</accession>
<keyword evidence="3" id="KW-1185">Reference proteome</keyword>
<dbReference type="GO" id="GO:0034198">
    <property type="term" value="P:cellular response to amino acid starvation"/>
    <property type="evidence" value="ECO:0007669"/>
    <property type="project" value="TreeGrafter"/>
</dbReference>
<evidence type="ECO:0000313" key="2">
    <source>
        <dbReference type="EMBL" id="KAK4874748.1"/>
    </source>
</evidence>
<sequence length="413" mass="46706">MMKEDEDHCEGIPLDVSEAVAAVADDLLLENHLITSLSKHKQDCPIRCIFLCEFHHTAGPIITCQVPENFISKELFDSVSVYIITKPELLRSTITVTLIDYKILGCPVRINDKKYARNAFYFNLCFVCDSTSRTVHYEPLVTKLSDYLMALEIENNFLSEGSAPAKLIPLLKQVLEDLNNKGECALIGGPTATHLKVVRVRSDPPLVADHQVPIFLKAVPTREWDLTTQQVAPYIDGFNHVARIAALADVENNLVKACVQNLVYYRVVALVPLFQYSNVYCPTSKLKLLAQDFELQNKCTQYVAKSSRQLPNIRDVFRMYAAMTRGTTIRDLCTRFNPSYLNVNERKLVQFGILEELIKRVNKYPVYMGDNAELQKSFSGASSLDEICCAAGINAQQLEDHLERDHSIILLWK</sequence>
<evidence type="ECO:0000313" key="3">
    <source>
        <dbReference type="Proteomes" id="UP001353858"/>
    </source>
</evidence>
<dbReference type="GO" id="GO:0005096">
    <property type="term" value="F:GTPase activator activity"/>
    <property type="evidence" value="ECO:0007669"/>
    <property type="project" value="TreeGrafter"/>
</dbReference>
<organism evidence="2 3">
    <name type="scientific">Aquatica leii</name>
    <dbReference type="NCBI Taxonomy" id="1421715"/>
    <lineage>
        <taxon>Eukaryota</taxon>
        <taxon>Metazoa</taxon>
        <taxon>Ecdysozoa</taxon>
        <taxon>Arthropoda</taxon>
        <taxon>Hexapoda</taxon>
        <taxon>Insecta</taxon>
        <taxon>Pterygota</taxon>
        <taxon>Neoptera</taxon>
        <taxon>Endopterygota</taxon>
        <taxon>Coleoptera</taxon>
        <taxon>Polyphaga</taxon>
        <taxon>Elateriformia</taxon>
        <taxon>Elateroidea</taxon>
        <taxon>Lampyridae</taxon>
        <taxon>Luciolinae</taxon>
        <taxon>Aquatica</taxon>
    </lineage>
</organism>
<dbReference type="PANTHER" id="PTHR12991:SF10">
    <property type="entry name" value="GATOR COMPLEX PROTEIN NPRL2"/>
    <property type="match status" value="1"/>
</dbReference>
<dbReference type="GO" id="GO:1990130">
    <property type="term" value="C:GATOR1 complex"/>
    <property type="evidence" value="ECO:0007669"/>
    <property type="project" value="TreeGrafter"/>
</dbReference>
<dbReference type="GO" id="GO:0005774">
    <property type="term" value="C:vacuolar membrane"/>
    <property type="evidence" value="ECO:0007669"/>
    <property type="project" value="TreeGrafter"/>
</dbReference>
<comment type="caution">
    <text evidence="2">The sequence shown here is derived from an EMBL/GenBank/DDBJ whole genome shotgun (WGS) entry which is preliminary data.</text>
</comment>
<dbReference type="GO" id="GO:0010508">
    <property type="term" value="P:positive regulation of autophagy"/>
    <property type="evidence" value="ECO:0007669"/>
    <property type="project" value="TreeGrafter"/>
</dbReference>
<dbReference type="GO" id="GO:1904262">
    <property type="term" value="P:negative regulation of TORC1 signaling"/>
    <property type="evidence" value="ECO:0007669"/>
    <property type="project" value="TreeGrafter"/>
</dbReference>
<protein>
    <recommendedName>
        <fullName evidence="4">Nitrogen permease regulator 2-like protein</fullName>
    </recommendedName>
</protein>
<reference evidence="3" key="1">
    <citation type="submission" date="2023-01" db="EMBL/GenBank/DDBJ databases">
        <title>Key to firefly adult light organ development and bioluminescence: homeobox transcription factors regulate luciferase expression and transportation to peroxisome.</title>
        <authorList>
            <person name="Fu X."/>
        </authorList>
    </citation>
    <scope>NUCLEOTIDE SEQUENCE [LARGE SCALE GENOMIC DNA]</scope>
</reference>
<dbReference type="Proteomes" id="UP001353858">
    <property type="component" value="Unassembled WGS sequence"/>
</dbReference>
<name>A0AAN7P3P7_9COLE</name>
<dbReference type="InterPro" id="IPR009348">
    <property type="entry name" value="NPR2-like"/>
</dbReference>
<dbReference type="EMBL" id="JARPUR010000006">
    <property type="protein sequence ID" value="KAK4874748.1"/>
    <property type="molecule type" value="Genomic_DNA"/>
</dbReference>
<dbReference type="Pfam" id="PF06218">
    <property type="entry name" value="NPR2"/>
    <property type="match status" value="1"/>
</dbReference>
<dbReference type="PANTHER" id="PTHR12991">
    <property type="entry name" value="NITROGEN PERMEASE REGULATOR 2/TUMOR SUPPRESSOR CANDIDATE 4"/>
    <property type="match status" value="1"/>
</dbReference>
<dbReference type="AlphaFoldDB" id="A0AAN7P3P7"/>